<organism evidence="1 2">
    <name type="scientific">Candidatus Thiothrix singaporensis</name>
    <dbReference type="NCBI Taxonomy" id="2799669"/>
    <lineage>
        <taxon>Bacteria</taxon>
        <taxon>Pseudomonadati</taxon>
        <taxon>Pseudomonadota</taxon>
        <taxon>Gammaproteobacteria</taxon>
        <taxon>Thiotrichales</taxon>
        <taxon>Thiotrichaceae</taxon>
        <taxon>Thiothrix</taxon>
    </lineage>
</organism>
<dbReference type="KEGG" id="this:HZT40_08590"/>
<sequence length="185" mass="20879">MIIYIHGFNSSSLSTKAQVLKQWLASRNRAQEWFSPDLPHRPAEAMATLIKLIESAQEPPKLVGSSLGGFYATHLVARFGLKAILVNPAVHPALLLRSLAGTTQQFWYGGGSYTFTQEHVDELEELDQLAPANPEKMLVMLENGDETLDWRDAAAYYRQSHQLIFQGGDHSFTRFQDVLELMDRF</sequence>
<proteinExistence type="predicted"/>
<reference evidence="1" key="1">
    <citation type="submission" date="2020-06" db="EMBL/GenBank/DDBJ databases">
        <title>Analysis procedures for assessing recovery of high quality, complete, closed genomes from Nanopore long read metagenome sequencing.</title>
        <authorList>
            <person name="Bessarab I."/>
            <person name="Arumugam K."/>
            <person name="Haryono M."/>
            <person name="Liu X."/>
            <person name="Roy S."/>
            <person name="Zuniga-Montanez R.E."/>
            <person name="Qiu G."/>
            <person name="Drautz-Moses D.I."/>
            <person name="Law Y.Y."/>
            <person name="Wuertz S."/>
            <person name="Lauro F.M."/>
            <person name="Huson D.H."/>
            <person name="Williams R.B."/>
        </authorList>
    </citation>
    <scope>NUCLEOTIDE SEQUENCE [LARGE SCALE GENOMIC DNA]</scope>
    <source>
        <strain evidence="1">SSD2</strain>
    </source>
</reference>
<dbReference type="Proteomes" id="UP000510621">
    <property type="component" value="Chromosome"/>
</dbReference>
<dbReference type="PANTHER" id="PTHR35602:SF3">
    <property type="entry name" value="ESTERASE YQIA"/>
    <property type="match status" value="1"/>
</dbReference>
<dbReference type="EMBL" id="CP059265">
    <property type="protein sequence ID" value="QLQ31634.1"/>
    <property type="molecule type" value="Genomic_DNA"/>
</dbReference>
<dbReference type="Pfam" id="PF05728">
    <property type="entry name" value="UPF0227"/>
    <property type="match status" value="1"/>
</dbReference>
<dbReference type="PANTHER" id="PTHR35602">
    <property type="entry name" value="ESTERASE YQIA-RELATED"/>
    <property type="match status" value="1"/>
</dbReference>
<evidence type="ECO:0008006" key="3">
    <source>
        <dbReference type="Google" id="ProtNLM"/>
    </source>
</evidence>
<name>A0A7L6ARB1_9GAMM</name>
<evidence type="ECO:0000313" key="2">
    <source>
        <dbReference type="Proteomes" id="UP000510621"/>
    </source>
</evidence>
<accession>A0A7L6ARB1</accession>
<dbReference type="InterPro" id="IPR029058">
    <property type="entry name" value="AB_hydrolase_fold"/>
</dbReference>
<dbReference type="SUPFAM" id="SSF53474">
    <property type="entry name" value="alpha/beta-Hydrolases"/>
    <property type="match status" value="1"/>
</dbReference>
<evidence type="ECO:0000313" key="1">
    <source>
        <dbReference type="EMBL" id="QLQ31634.1"/>
    </source>
</evidence>
<gene>
    <name evidence="1" type="ORF">HZT40_08590</name>
</gene>
<keyword evidence="2" id="KW-1185">Reference proteome</keyword>
<dbReference type="Gene3D" id="3.40.50.1820">
    <property type="entry name" value="alpha/beta hydrolase"/>
    <property type="match status" value="1"/>
</dbReference>
<dbReference type="InterPro" id="IPR008886">
    <property type="entry name" value="UPF0227/Esterase_YqiA"/>
</dbReference>
<protein>
    <recommendedName>
        <fullName evidence="3">Esterase</fullName>
    </recommendedName>
</protein>
<dbReference type="AlphaFoldDB" id="A0A7L6ARB1"/>